<keyword evidence="2" id="KW-1185">Reference proteome</keyword>
<sequence>MASLALSHPSRTVCEMINRRGIGGGGPGFDTGPVANSRFMAWVSAEQVPDMTPEMANLILSAEDGEPIGPYF</sequence>
<dbReference type="EMBL" id="JAGSGD010000001">
    <property type="protein sequence ID" value="MBR7618806.1"/>
    <property type="molecule type" value="Genomic_DNA"/>
</dbReference>
<evidence type="ECO:0000313" key="1">
    <source>
        <dbReference type="EMBL" id="MBR7618806.1"/>
    </source>
</evidence>
<dbReference type="Proteomes" id="UP000622580">
    <property type="component" value="Unassembled WGS sequence"/>
</dbReference>
<accession>A0A941D0W9</accession>
<reference evidence="1" key="1">
    <citation type="submission" date="2021-04" db="EMBL/GenBank/DDBJ databases">
        <title>Draft genome assembly of strain Phenylobacterium sp. 20VBR1 using MiniION and Illumina platforms.</title>
        <authorList>
            <person name="Thomas F.A."/>
            <person name="Krishnan K.P."/>
            <person name="Sinha R.K."/>
        </authorList>
    </citation>
    <scope>NUCLEOTIDE SEQUENCE</scope>
    <source>
        <strain evidence="1">20VBR1</strain>
    </source>
</reference>
<dbReference type="AlphaFoldDB" id="A0A941D0W9"/>
<dbReference type="RefSeq" id="WP_215338757.1">
    <property type="nucleotide sequence ID" value="NZ_JAGSGD010000001.1"/>
</dbReference>
<organism evidence="1 2">
    <name type="scientific">Phenylobacterium glaciei</name>
    <dbReference type="NCBI Taxonomy" id="2803784"/>
    <lineage>
        <taxon>Bacteria</taxon>
        <taxon>Pseudomonadati</taxon>
        <taxon>Pseudomonadota</taxon>
        <taxon>Alphaproteobacteria</taxon>
        <taxon>Caulobacterales</taxon>
        <taxon>Caulobacteraceae</taxon>
        <taxon>Phenylobacterium</taxon>
    </lineage>
</organism>
<evidence type="ECO:0000313" key="2">
    <source>
        <dbReference type="Proteomes" id="UP000622580"/>
    </source>
</evidence>
<gene>
    <name evidence="1" type="ORF">JKL49_05335</name>
</gene>
<name>A0A941D0W9_9CAUL</name>
<comment type="caution">
    <text evidence="1">The sequence shown here is derived from an EMBL/GenBank/DDBJ whole genome shotgun (WGS) entry which is preliminary data.</text>
</comment>
<protein>
    <submittedName>
        <fullName evidence="1">Uncharacterized protein</fullName>
    </submittedName>
</protein>
<proteinExistence type="predicted"/>